<dbReference type="GO" id="GO:0008652">
    <property type="term" value="P:amino acid biosynthetic process"/>
    <property type="evidence" value="ECO:0007669"/>
    <property type="project" value="UniProtKB-KW"/>
</dbReference>
<dbReference type="OrthoDB" id="9800332at2"/>
<gene>
    <name evidence="11 12" type="primary">aroK</name>
    <name evidence="12" type="ordered locus">Tph_c16680</name>
</gene>
<dbReference type="HOGENOM" id="CLU_057607_4_0_9"/>
<evidence type="ECO:0000256" key="9">
    <source>
        <dbReference type="ARBA" id="ARBA00023141"/>
    </source>
</evidence>
<feature type="binding site" evidence="11">
    <location>
        <position position="17"/>
    </location>
    <ligand>
        <name>Mg(2+)</name>
        <dbReference type="ChEBI" id="CHEBI:18420"/>
    </ligand>
</feature>
<evidence type="ECO:0000313" key="12">
    <source>
        <dbReference type="EMBL" id="AFV11873.1"/>
    </source>
</evidence>
<dbReference type="HAMAP" id="MF_00109">
    <property type="entry name" value="Shikimate_kinase"/>
    <property type="match status" value="1"/>
</dbReference>
<dbReference type="eggNOG" id="COG0703">
    <property type="taxonomic scope" value="Bacteria"/>
</dbReference>
<sequence>MARENVVLTGFMGTGKTAVGRRLASRLKMAFLDTDDMVEEATGLTIPEIFRKFGEERFRLEERRAVAWAAAARKCVIATGGGVVLNPENVKRLRENGYIVLLEARPEVIAGRVGGAGGRPLLNGKGDLVKRIAALLDARAPYYRDCDLRIDTSDITADETVTRIIRFLQEQGWVCEGSCGCGFSAG</sequence>
<dbReference type="AlphaFoldDB" id="K4LGA3"/>
<dbReference type="Gene3D" id="3.40.50.300">
    <property type="entry name" value="P-loop containing nucleotide triphosphate hydrolases"/>
    <property type="match status" value="1"/>
</dbReference>
<keyword evidence="13" id="KW-1185">Reference proteome</keyword>
<dbReference type="PANTHER" id="PTHR21087">
    <property type="entry name" value="SHIKIMATE KINASE"/>
    <property type="match status" value="1"/>
</dbReference>
<comment type="catalytic activity">
    <reaction evidence="10 11">
        <text>shikimate + ATP = 3-phosphoshikimate + ADP + H(+)</text>
        <dbReference type="Rhea" id="RHEA:13121"/>
        <dbReference type="ChEBI" id="CHEBI:15378"/>
        <dbReference type="ChEBI" id="CHEBI:30616"/>
        <dbReference type="ChEBI" id="CHEBI:36208"/>
        <dbReference type="ChEBI" id="CHEBI:145989"/>
        <dbReference type="ChEBI" id="CHEBI:456216"/>
        <dbReference type="EC" id="2.7.1.71"/>
    </reaction>
</comment>
<feature type="binding site" evidence="11">
    <location>
        <position position="81"/>
    </location>
    <ligand>
        <name>substrate</name>
    </ligand>
</feature>
<dbReference type="GO" id="GO:0004765">
    <property type="term" value="F:shikimate kinase activity"/>
    <property type="evidence" value="ECO:0007669"/>
    <property type="project" value="UniProtKB-UniRule"/>
</dbReference>
<comment type="subunit">
    <text evidence="11">Monomer.</text>
</comment>
<evidence type="ECO:0000256" key="4">
    <source>
        <dbReference type="ARBA" id="ARBA00022605"/>
    </source>
</evidence>
<keyword evidence="6 11" id="KW-0547">Nucleotide-binding</keyword>
<dbReference type="EC" id="2.7.1.71" evidence="3 11"/>
<feature type="binding site" evidence="11">
    <location>
        <begin position="13"/>
        <end position="18"/>
    </location>
    <ligand>
        <name>ATP</name>
        <dbReference type="ChEBI" id="CHEBI:30616"/>
    </ligand>
</feature>
<comment type="pathway">
    <text evidence="1 11">Metabolic intermediate biosynthesis; chorismate biosynthesis; chorismate from D-erythrose 4-phosphate and phosphoenolpyruvate: step 5/7.</text>
</comment>
<keyword evidence="11" id="KW-0479">Metal-binding</keyword>
<accession>K4LGA3</accession>
<dbReference type="GO" id="GO:0009073">
    <property type="term" value="P:aromatic amino acid family biosynthetic process"/>
    <property type="evidence" value="ECO:0007669"/>
    <property type="project" value="UniProtKB-KW"/>
</dbReference>
<evidence type="ECO:0000256" key="2">
    <source>
        <dbReference type="ARBA" id="ARBA00006997"/>
    </source>
</evidence>
<dbReference type="KEGG" id="tpz:Tph_c16680"/>
<comment type="function">
    <text evidence="11">Catalyzes the specific phosphorylation of the 3-hydroxyl group of shikimic acid using ATP as a cosubstrate.</text>
</comment>
<dbReference type="UniPathway" id="UPA00053">
    <property type="reaction ID" value="UER00088"/>
</dbReference>
<dbReference type="PROSITE" id="PS01128">
    <property type="entry name" value="SHIKIMATE_KINASE"/>
    <property type="match status" value="1"/>
</dbReference>
<dbReference type="RefSeq" id="WP_015050753.1">
    <property type="nucleotide sequence ID" value="NC_018870.1"/>
</dbReference>
<protein>
    <recommendedName>
        <fullName evidence="3 11">Shikimate kinase</fullName>
        <shortName evidence="11">SK</shortName>
        <ecNumber evidence="3 11">2.7.1.71</ecNumber>
    </recommendedName>
</protein>
<feature type="binding site" evidence="11">
    <location>
        <position position="139"/>
    </location>
    <ligand>
        <name>substrate</name>
    </ligand>
</feature>
<dbReference type="EMBL" id="CP003732">
    <property type="protein sequence ID" value="AFV11873.1"/>
    <property type="molecule type" value="Genomic_DNA"/>
</dbReference>
<dbReference type="PRINTS" id="PR01100">
    <property type="entry name" value="SHIKIMTKNASE"/>
</dbReference>
<reference evidence="12 13" key="1">
    <citation type="journal article" date="2012" name="BMC Genomics">
        <title>Genome-guided analysis of physiological and morphological traits of the fermentative acetate oxidizer Thermacetogenium phaeum.</title>
        <authorList>
            <person name="Oehler D."/>
            <person name="Poehlein A."/>
            <person name="Leimbach A."/>
            <person name="Muller N."/>
            <person name="Daniel R."/>
            <person name="Gottschalk G."/>
            <person name="Schink B."/>
        </authorList>
    </citation>
    <scope>NUCLEOTIDE SEQUENCE [LARGE SCALE GENOMIC DNA]</scope>
    <source>
        <strain evidence="13">ATCC BAA-254 / DSM 26808 / PB</strain>
    </source>
</reference>
<evidence type="ECO:0000256" key="3">
    <source>
        <dbReference type="ARBA" id="ARBA00012154"/>
    </source>
</evidence>
<keyword evidence="11" id="KW-0460">Magnesium</keyword>
<feature type="binding site" evidence="11">
    <location>
        <position position="35"/>
    </location>
    <ligand>
        <name>substrate</name>
    </ligand>
</feature>
<keyword evidence="4 11" id="KW-0028">Amino-acid biosynthesis</keyword>
<dbReference type="GO" id="GO:0005524">
    <property type="term" value="F:ATP binding"/>
    <property type="evidence" value="ECO:0007669"/>
    <property type="project" value="UniProtKB-UniRule"/>
</dbReference>
<keyword evidence="9 11" id="KW-0057">Aromatic amino acid biosynthesis</keyword>
<evidence type="ECO:0000256" key="8">
    <source>
        <dbReference type="ARBA" id="ARBA00022840"/>
    </source>
</evidence>
<evidence type="ECO:0000256" key="7">
    <source>
        <dbReference type="ARBA" id="ARBA00022777"/>
    </source>
</evidence>
<keyword evidence="7 11" id="KW-0418">Kinase</keyword>
<dbReference type="InterPro" id="IPR000623">
    <property type="entry name" value="Shikimate_kinase/TSH1"/>
</dbReference>
<dbReference type="GO" id="GO:0005829">
    <property type="term" value="C:cytosol"/>
    <property type="evidence" value="ECO:0007669"/>
    <property type="project" value="TreeGrafter"/>
</dbReference>
<comment type="similarity">
    <text evidence="2 11">Belongs to the shikimate kinase family.</text>
</comment>
<comment type="caution">
    <text evidence="11">Lacks conserved residue(s) required for the propagation of feature annotation.</text>
</comment>
<keyword evidence="5 11" id="KW-0808">Transferase</keyword>
<evidence type="ECO:0000256" key="5">
    <source>
        <dbReference type="ARBA" id="ARBA00022679"/>
    </source>
</evidence>
<evidence type="ECO:0000256" key="1">
    <source>
        <dbReference type="ARBA" id="ARBA00004842"/>
    </source>
</evidence>
<dbReference type="Pfam" id="PF01202">
    <property type="entry name" value="SKI"/>
    <property type="match status" value="1"/>
</dbReference>
<evidence type="ECO:0000313" key="13">
    <source>
        <dbReference type="Proteomes" id="UP000000467"/>
    </source>
</evidence>
<dbReference type="PANTHER" id="PTHR21087:SF16">
    <property type="entry name" value="SHIKIMATE KINASE 1, CHLOROPLASTIC"/>
    <property type="match status" value="1"/>
</dbReference>
<dbReference type="InterPro" id="IPR023000">
    <property type="entry name" value="Shikimate_kinase_CS"/>
</dbReference>
<dbReference type="CDD" id="cd00464">
    <property type="entry name" value="SK"/>
    <property type="match status" value="1"/>
</dbReference>
<dbReference type="GO" id="GO:0009423">
    <property type="term" value="P:chorismate biosynthetic process"/>
    <property type="evidence" value="ECO:0007669"/>
    <property type="project" value="UniProtKB-UniRule"/>
</dbReference>
<dbReference type="GO" id="GO:0000287">
    <property type="term" value="F:magnesium ion binding"/>
    <property type="evidence" value="ECO:0007669"/>
    <property type="project" value="UniProtKB-UniRule"/>
</dbReference>
<dbReference type="InterPro" id="IPR031322">
    <property type="entry name" value="Shikimate/glucono_kinase"/>
</dbReference>
<dbReference type="SUPFAM" id="SSF52540">
    <property type="entry name" value="P-loop containing nucleoside triphosphate hydrolases"/>
    <property type="match status" value="1"/>
</dbReference>
<proteinExistence type="inferred from homology"/>
<dbReference type="STRING" id="1089553.Tph_c16680"/>
<evidence type="ECO:0000256" key="11">
    <source>
        <dbReference type="HAMAP-Rule" id="MF_00109"/>
    </source>
</evidence>
<keyword evidence="11" id="KW-0963">Cytoplasm</keyword>
<name>K4LGA3_THEPS</name>
<evidence type="ECO:0000256" key="10">
    <source>
        <dbReference type="ARBA" id="ARBA00048567"/>
    </source>
</evidence>
<dbReference type="InterPro" id="IPR027417">
    <property type="entry name" value="P-loop_NTPase"/>
</dbReference>
<comment type="cofactor">
    <cofactor evidence="11">
        <name>Mg(2+)</name>
        <dbReference type="ChEBI" id="CHEBI:18420"/>
    </cofactor>
    <text evidence="11">Binds 1 Mg(2+) ion per subunit.</text>
</comment>
<feature type="binding site" evidence="11">
    <location>
        <position position="119"/>
    </location>
    <ligand>
        <name>ATP</name>
        <dbReference type="ChEBI" id="CHEBI:30616"/>
    </ligand>
</feature>
<feature type="binding site" evidence="11">
    <location>
        <position position="59"/>
    </location>
    <ligand>
        <name>substrate</name>
    </ligand>
</feature>
<comment type="subcellular location">
    <subcellularLocation>
        <location evidence="11">Cytoplasm</location>
    </subcellularLocation>
</comment>
<organism evidence="12 13">
    <name type="scientific">Thermacetogenium phaeum (strain ATCC BAA-254 / DSM 26808 / PB)</name>
    <dbReference type="NCBI Taxonomy" id="1089553"/>
    <lineage>
        <taxon>Bacteria</taxon>
        <taxon>Bacillati</taxon>
        <taxon>Bacillota</taxon>
        <taxon>Clostridia</taxon>
        <taxon>Thermoanaerobacterales</taxon>
        <taxon>Thermoanaerobacteraceae</taxon>
        <taxon>Thermacetogenium</taxon>
    </lineage>
</organism>
<evidence type="ECO:0000256" key="6">
    <source>
        <dbReference type="ARBA" id="ARBA00022741"/>
    </source>
</evidence>
<keyword evidence="8 11" id="KW-0067">ATP-binding</keyword>
<dbReference type="Proteomes" id="UP000000467">
    <property type="component" value="Chromosome"/>
</dbReference>